<dbReference type="RefSeq" id="YP_010770051.1">
    <property type="nucleotide sequence ID" value="NC_074147.1"/>
</dbReference>
<keyword evidence="3" id="KW-0808">Transferase</keyword>
<evidence type="ECO:0000259" key="10">
    <source>
        <dbReference type="PROSITE" id="PS50522"/>
    </source>
</evidence>
<feature type="binding site" evidence="9">
    <location>
        <position position="421"/>
    </location>
    <ligand>
        <name>Mg(2+)</name>
        <dbReference type="ChEBI" id="CHEBI:18420"/>
        <label>2</label>
    </ligand>
</feature>
<evidence type="ECO:0000256" key="5">
    <source>
        <dbReference type="ARBA" id="ARBA00022741"/>
    </source>
</evidence>
<keyword evidence="4" id="KW-0548">Nucleotidyltransferase</keyword>
<evidence type="ECO:0000256" key="3">
    <source>
        <dbReference type="ARBA" id="ARBA00022679"/>
    </source>
</evidence>
<protein>
    <recommendedName>
        <fullName evidence="1">RNA-directed RNA polymerase</fullName>
        <ecNumber evidence="1">2.7.7.48</ecNumber>
    </recommendedName>
    <alternativeName>
        <fullName evidence="7">RNA replicase beta chain</fullName>
    </alternativeName>
</protein>
<dbReference type="InterPro" id="IPR007096">
    <property type="entry name" value="RNA-dir_Rpol_cat_phage"/>
</dbReference>
<evidence type="ECO:0000256" key="2">
    <source>
        <dbReference type="ARBA" id="ARBA00022484"/>
    </source>
</evidence>
<keyword evidence="2 11" id="KW-0696">RNA-directed RNA polymerase</keyword>
<sequence>MSNSRKRSTKIFRPVAADVFNTAVRTFATHYCTDFSFQKKALGLLRSRNYKGLLALGEAIEEELIFAGHGDSDRATEYCGHDKFARASQFTALITKYQYSAKEIPGLDPIAAAIDDFLSAERRNRRTNSIYRAHLQRGTERHWSVAMVRDVFCRVLGRTPPFEDVFDNCDYSGGATTDLSGQSTHMGRKLMAERLEGTKYAFDLFKHAVTRNAHYSSTMLQELADEARTASCVPLNSQKSREGLWAEMDKKFVEQCCDQIKVVPKKAKRGRTIGKPTPVNNYIQKGIDKVLRNKLCKILNLDLSVQSENGLMAYEGSLDHDSDPYVTIDVKGASNSVCLEPIRAVVPPLWFDLLNRTRSTHYSITEEGYRGNPAYQNLRYEMFVSMGNGFCFPLETLLFAAICIAAHRHTGQPCDFRVYGDDIVIRQSHALVVKEILHQFGFKINNEKTCWFGPFRESCGANWYGGRDVVPSYLKERVSTLSKLISLHNGFHKYREVQKALLDMVPVMERPLVPNTRKWSWITDQAFVVPEDIAIGPGLSYFDSETQNFAFTVLVTTPVADDLFWSESRLKHSTQSSLRYAAGLRGSTFGSPFHLRRSVVQHLVDLHGVTSAEQRRLLKRRRAIEDFVGPHRYVIA</sequence>
<organism evidence="11 12">
    <name type="scientific">ssRNA phage SRR7976299_12</name>
    <dbReference type="NCBI Taxonomy" id="2786634"/>
    <lineage>
        <taxon>Viruses</taxon>
        <taxon>Riboviria</taxon>
        <taxon>Orthornavirae</taxon>
        <taxon>Lenarviricota</taxon>
        <taxon>Leviviricetes</taxon>
        <taxon>Norzivirales</taxon>
        <taxon>Solspiviridae</taxon>
        <taxon>Dibaevirus</taxon>
        <taxon>Dibaevirus borborocola</taxon>
    </lineage>
</organism>
<dbReference type="GO" id="GO:0046872">
    <property type="term" value="F:metal ion binding"/>
    <property type="evidence" value="ECO:0007669"/>
    <property type="project" value="UniProtKB-KW"/>
</dbReference>
<gene>
    <name evidence="11" type="primary">SRR7976299_12_3</name>
</gene>
<evidence type="ECO:0000256" key="1">
    <source>
        <dbReference type="ARBA" id="ARBA00012494"/>
    </source>
</evidence>
<dbReference type="GeneID" id="80399244"/>
<keyword evidence="9" id="KW-0460">Magnesium</keyword>
<evidence type="ECO:0000256" key="6">
    <source>
        <dbReference type="ARBA" id="ARBA00022953"/>
    </source>
</evidence>
<dbReference type="KEGG" id="vg:80399244"/>
<dbReference type="InterPro" id="IPR005093">
    <property type="entry name" value="RNArep_beta"/>
</dbReference>
<feature type="binding site" evidence="9">
    <location>
        <position position="329"/>
    </location>
    <ligand>
        <name>Mg(2+)</name>
        <dbReference type="ChEBI" id="CHEBI:18420"/>
        <label>2</label>
    </ligand>
</feature>
<accession>A0A8S5L523</accession>
<dbReference type="PROSITE" id="PS50522">
    <property type="entry name" value="RDRP_PHAGE"/>
    <property type="match status" value="1"/>
</dbReference>
<dbReference type="Proteomes" id="UP000677767">
    <property type="component" value="Segment"/>
</dbReference>
<keyword evidence="5" id="KW-0547">Nucleotide-binding</keyword>
<name>A0A8S5L523_9VIRU</name>
<evidence type="ECO:0000256" key="7">
    <source>
        <dbReference type="ARBA" id="ARBA00030248"/>
    </source>
</evidence>
<evidence type="ECO:0000256" key="9">
    <source>
        <dbReference type="PIRSR" id="PIRSR605093-1"/>
    </source>
</evidence>
<evidence type="ECO:0000256" key="8">
    <source>
        <dbReference type="ARBA" id="ARBA00048744"/>
    </source>
</evidence>
<evidence type="ECO:0000256" key="4">
    <source>
        <dbReference type="ARBA" id="ARBA00022695"/>
    </source>
</evidence>
<dbReference type="GO" id="GO:0003968">
    <property type="term" value="F:RNA-directed RNA polymerase activity"/>
    <property type="evidence" value="ECO:0007669"/>
    <property type="project" value="UniProtKB-KW"/>
</dbReference>
<feature type="domain" description="RdRp catalytic" evidence="10">
    <location>
        <begin position="314"/>
        <end position="453"/>
    </location>
</feature>
<dbReference type="GO" id="GO:0039694">
    <property type="term" value="P:viral RNA genome replication"/>
    <property type="evidence" value="ECO:0007669"/>
    <property type="project" value="InterPro"/>
</dbReference>
<feature type="binding site" evidence="9">
    <location>
        <position position="422"/>
    </location>
    <ligand>
        <name>Mg(2+)</name>
        <dbReference type="ChEBI" id="CHEBI:18420"/>
        <label>2</label>
    </ligand>
</feature>
<dbReference type="EC" id="2.7.7.48" evidence="1"/>
<comment type="catalytic activity">
    <reaction evidence="8">
        <text>RNA(n) + a ribonucleoside 5'-triphosphate = RNA(n+1) + diphosphate</text>
        <dbReference type="Rhea" id="RHEA:21248"/>
        <dbReference type="Rhea" id="RHEA-COMP:14527"/>
        <dbReference type="Rhea" id="RHEA-COMP:17342"/>
        <dbReference type="ChEBI" id="CHEBI:33019"/>
        <dbReference type="ChEBI" id="CHEBI:61557"/>
        <dbReference type="ChEBI" id="CHEBI:140395"/>
        <dbReference type="EC" id="2.7.7.48"/>
    </reaction>
</comment>
<comment type="cofactor">
    <cofactor evidence="9">
        <name>Mg(2+)</name>
        <dbReference type="ChEBI" id="CHEBI:18420"/>
    </cofactor>
    <text evidence="9">Binds 2 Mg(2+) per subunit.</text>
</comment>
<proteinExistence type="predicted"/>
<dbReference type="Pfam" id="PF03431">
    <property type="entry name" value="RNA_replicase_B"/>
    <property type="match status" value="1"/>
</dbReference>
<dbReference type="GO" id="GO:0000166">
    <property type="term" value="F:nucleotide binding"/>
    <property type="evidence" value="ECO:0007669"/>
    <property type="project" value="UniProtKB-KW"/>
</dbReference>
<dbReference type="InterPro" id="IPR043502">
    <property type="entry name" value="DNA/RNA_pol_sf"/>
</dbReference>
<keyword evidence="6" id="KW-0693">Viral RNA replication</keyword>
<evidence type="ECO:0000313" key="11">
    <source>
        <dbReference type="EMBL" id="DAD52651.1"/>
    </source>
</evidence>
<dbReference type="SUPFAM" id="SSF56672">
    <property type="entry name" value="DNA/RNA polymerases"/>
    <property type="match status" value="1"/>
</dbReference>
<dbReference type="EMBL" id="BK014166">
    <property type="protein sequence ID" value="DAD52651.1"/>
    <property type="molecule type" value="Genomic_RNA"/>
</dbReference>
<keyword evidence="9" id="KW-0479">Metal-binding</keyword>
<reference evidence="11" key="1">
    <citation type="submission" date="2020-09" db="EMBL/GenBank/DDBJ databases">
        <title>Leviviricetes taxonomy.</title>
        <authorList>
            <person name="Stockdale S.R."/>
            <person name="Callanan J."/>
            <person name="Adriaenssens E.M."/>
            <person name="Kuhn J.H."/>
            <person name="Rumnieks J."/>
            <person name="Shkoporov A."/>
            <person name="Draper L.A."/>
            <person name="Ross P."/>
            <person name="Hill C."/>
        </authorList>
    </citation>
    <scope>NUCLEOTIDE SEQUENCE</scope>
</reference>
<evidence type="ECO:0000313" key="12">
    <source>
        <dbReference type="Proteomes" id="UP000677767"/>
    </source>
</evidence>
<keyword evidence="12" id="KW-1185">Reference proteome</keyword>